<name>A0ABW6M7B6_9ACTN</name>
<evidence type="ECO:0000256" key="1">
    <source>
        <dbReference type="SAM" id="MobiDB-lite"/>
    </source>
</evidence>
<evidence type="ECO:0000313" key="2">
    <source>
        <dbReference type="EMBL" id="MFE9602001.1"/>
    </source>
</evidence>
<dbReference type="RefSeq" id="WP_388109613.1">
    <property type="nucleotide sequence ID" value="NZ_JBIAHM010000009.1"/>
</dbReference>
<organism evidence="2 3">
    <name type="scientific">Streptomyces hokutonensis</name>
    <dbReference type="NCBI Taxonomy" id="1306990"/>
    <lineage>
        <taxon>Bacteria</taxon>
        <taxon>Bacillati</taxon>
        <taxon>Actinomycetota</taxon>
        <taxon>Actinomycetes</taxon>
        <taxon>Kitasatosporales</taxon>
        <taxon>Streptomycetaceae</taxon>
        <taxon>Streptomyces</taxon>
    </lineage>
</organism>
<evidence type="ECO:0008006" key="4">
    <source>
        <dbReference type="Google" id="ProtNLM"/>
    </source>
</evidence>
<proteinExistence type="predicted"/>
<feature type="region of interest" description="Disordered" evidence="1">
    <location>
        <begin position="87"/>
        <end position="111"/>
    </location>
</feature>
<keyword evidence="3" id="KW-1185">Reference proteome</keyword>
<dbReference type="Proteomes" id="UP001601303">
    <property type="component" value="Unassembled WGS sequence"/>
</dbReference>
<dbReference type="EMBL" id="JBIAHM010000009">
    <property type="protein sequence ID" value="MFE9602001.1"/>
    <property type="molecule type" value="Genomic_DNA"/>
</dbReference>
<gene>
    <name evidence="2" type="ORF">ACFYNQ_25980</name>
</gene>
<sequence>MAIFGKDNSDLLHQILRELGELRERVTGQQQAIEQLRGDTTAALNTGLAETRAVVRDGLQRHQEMIGDPLNRIGGELVAIRNGVNDLGRERQTSPQTAAEPGSETADQAPTTNNELLRAAAGISAAELQMHRDAWSFLVEHAAGDRHFRVPGSVKEVDGAVTVQVSGPSIVAALTSLQRVSDSDDEPGTRAIAEHLHQRFSETVQAVIEQPHRGDGVDPVRIVIDDRAKAASEEEGD</sequence>
<comment type="caution">
    <text evidence="2">The sequence shown here is derived from an EMBL/GenBank/DDBJ whole genome shotgun (WGS) entry which is preliminary data.</text>
</comment>
<accession>A0ABW6M7B6</accession>
<reference evidence="2 3" key="1">
    <citation type="submission" date="2024-10" db="EMBL/GenBank/DDBJ databases">
        <title>The Natural Products Discovery Center: Release of the First 8490 Sequenced Strains for Exploring Actinobacteria Biosynthetic Diversity.</title>
        <authorList>
            <person name="Kalkreuter E."/>
            <person name="Kautsar S.A."/>
            <person name="Yang D."/>
            <person name="Bader C.D."/>
            <person name="Teijaro C.N."/>
            <person name="Fluegel L."/>
            <person name="Davis C.M."/>
            <person name="Simpson J.R."/>
            <person name="Lauterbach L."/>
            <person name="Steele A.D."/>
            <person name="Gui C."/>
            <person name="Meng S."/>
            <person name="Li G."/>
            <person name="Viehrig K."/>
            <person name="Ye F."/>
            <person name="Su P."/>
            <person name="Kiefer A.F."/>
            <person name="Nichols A."/>
            <person name="Cepeda A.J."/>
            <person name="Yan W."/>
            <person name="Fan B."/>
            <person name="Jiang Y."/>
            <person name="Adhikari A."/>
            <person name="Zheng C.-J."/>
            <person name="Schuster L."/>
            <person name="Cowan T.M."/>
            <person name="Smanski M.J."/>
            <person name="Chevrette M.G."/>
            <person name="De Carvalho L.P.S."/>
            <person name="Shen B."/>
        </authorList>
    </citation>
    <scope>NUCLEOTIDE SEQUENCE [LARGE SCALE GENOMIC DNA]</scope>
    <source>
        <strain evidence="2 3">NPDC006488</strain>
    </source>
</reference>
<protein>
    <recommendedName>
        <fullName evidence="4">YbaB/EbfC DNA-binding family protein</fullName>
    </recommendedName>
</protein>
<evidence type="ECO:0000313" key="3">
    <source>
        <dbReference type="Proteomes" id="UP001601303"/>
    </source>
</evidence>